<feature type="compositionally biased region" description="Low complexity" evidence="5">
    <location>
        <begin position="307"/>
        <end position="317"/>
    </location>
</feature>
<evidence type="ECO:0000256" key="6">
    <source>
        <dbReference type="SAM" id="Phobius"/>
    </source>
</evidence>
<proteinExistence type="predicted"/>
<dbReference type="eggNOG" id="KOG2234">
    <property type="taxonomic scope" value="Eukaryota"/>
</dbReference>
<feature type="region of interest" description="Disordered" evidence="5">
    <location>
        <begin position="299"/>
        <end position="327"/>
    </location>
</feature>
<evidence type="ECO:0000256" key="5">
    <source>
        <dbReference type="SAM" id="MobiDB-lite"/>
    </source>
</evidence>
<comment type="subcellular location">
    <subcellularLocation>
        <location evidence="1">Membrane</location>
        <topology evidence="1">Multi-pass membrane protein</topology>
    </subcellularLocation>
</comment>
<dbReference type="Proteomes" id="UP000030693">
    <property type="component" value="Unassembled WGS sequence"/>
</dbReference>
<dbReference type="GO" id="GO:0000139">
    <property type="term" value="C:Golgi membrane"/>
    <property type="evidence" value="ECO:0007669"/>
    <property type="project" value="InterPro"/>
</dbReference>
<dbReference type="OrthoDB" id="408493at2759"/>
<protein>
    <recommendedName>
        <fullName evidence="9">UDP-N-acetylglucosamine transporter</fullName>
    </recommendedName>
</protein>
<evidence type="ECO:0000256" key="2">
    <source>
        <dbReference type="ARBA" id="ARBA00022692"/>
    </source>
</evidence>
<dbReference type="PIRSF" id="PIRSF005799">
    <property type="entry name" value="UDP-gal_transpt"/>
    <property type="match status" value="1"/>
</dbReference>
<dbReference type="RefSeq" id="XP_009496600.1">
    <property type="nucleotide sequence ID" value="XM_009498325.1"/>
</dbReference>
<dbReference type="SUPFAM" id="SSF103481">
    <property type="entry name" value="Multidrug resistance efflux transporter EmrE"/>
    <property type="match status" value="1"/>
</dbReference>
<feature type="transmembrane region" description="Helical" evidence="6">
    <location>
        <begin position="457"/>
        <end position="475"/>
    </location>
</feature>
<dbReference type="PANTHER" id="PTHR10231">
    <property type="entry name" value="NUCLEOTIDE-SUGAR TRANSMEMBRANE TRANSPORTER"/>
    <property type="match status" value="1"/>
</dbReference>
<keyword evidence="8" id="KW-1185">Reference proteome</keyword>
<organism evidence="7">
    <name type="scientific">Fonticula alba</name>
    <name type="common">Slime mold</name>
    <dbReference type="NCBI Taxonomy" id="691883"/>
    <lineage>
        <taxon>Eukaryota</taxon>
        <taxon>Rotosphaerida</taxon>
        <taxon>Fonticulaceae</taxon>
        <taxon>Fonticula</taxon>
    </lineage>
</organism>
<evidence type="ECO:0000256" key="1">
    <source>
        <dbReference type="ARBA" id="ARBA00004141"/>
    </source>
</evidence>
<name>A0A058Z431_FONAL</name>
<evidence type="ECO:0008006" key="9">
    <source>
        <dbReference type="Google" id="ProtNLM"/>
    </source>
</evidence>
<keyword evidence="2 6" id="KW-0812">Transmembrane</keyword>
<dbReference type="GeneID" id="20529173"/>
<keyword evidence="4 6" id="KW-0472">Membrane</keyword>
<reference evidence="7" key="1">
    <citation type="submission" date="2013-04" db="EMBL/GenBank/DDBJ databases">
        <title>The Genome Sequence of Fonticula alba ATCC 38817.</title>
        <authorList>
            <consortium name="The Broad Institute Genomics Platform"/>
            <person name="Russ C."/>
            <person name="Cuomo C."/>
            <person name="Burger G."/>
            <person name="Gray M.W."/>
            <person name="Holland P.W.H."/>
            <person name="King N."/>
            <person name="Lang F.B.F."/>
            <person name="Roger A.J."/>
            <person name="Ruiz-Trillo I."/>
            <person name="Brown M."/>
            <person name="Walker B."/>
            <person name="Young S."/>
            <person name="Zeng Q."/>
            <person name="Gargeya S."/>
            <person name="Fitzgerald M."/>
            <person name="Haas B."/>
            <person name="Abouelleil A."/>
            <person name="Allen A.W."/>
            <person name="Alvarado L."/>
            <person name="Arachchi H.M."/>
            <person name="Berlin A.M."/>
            <person name="Chapman S.B."/>
            <person name="Gainer-Dewar J."/>
            <person name="Goldberg J."/>
            <person name="Griggs A."/>
            <person name="Gujja S."/>
            <person name="Hansen M."/>
            <person name="Howarth C."/>
            <person name="Imamovic A."/>
            <person name="Ireland A."/>
            <person name="Larimer J."/>
            <person name="McCowan C."/>
            <person name="Murphy C."/>
            <person name="Pearson M."/>
            <person name="Poon T.W."/>
            <person name="Priest M."/>
            <person name="Roberts A."/>
            <person name="Saif S."/>
            <person name="Shea T."/>
            <person name="Sisk P."/>
            <person name="Sykes S."/>
            <person name="Wortman J."/>
            <person name="Nusbaum C."/>
            <person name="Birren B."/>
        </authorList>
    </citation>
    <scope>NUCLEOTIDE SEQUENCE [LARGE SCALE GENOMIC DNA]</scope>
    <source>
        <strain evidence="7">ATCC 38817</strain>
    </source>
</reference>
<evidence type="ECO:0000256" key="4">
    <source>
        <dbReference type="ARBA" id="ARBA00023136"/>
    </source>
</evidence>
<keyword evidence="3 6" id="KW-1133">Transmembrane helix</keyword>
<feature type="transmembrane region" description="Helical" evidence="6">
    <location>
        <begin position="431"/>
        <end position="450"/>
    </location>
</feature>
<evidence type="ECO:0000313" key="7">
    <source>
        <dbReference type="EMBL" id="KCV69029.1"/>
    </source>
</evidence>
<accession>A0A058Z431</accession>
<dbReference type="OMA" id="RNFGGWA"/>
<dbReference type="InterPro" id="IPR037185">
    <property type="entry name" value="EmrE-like"/>
</dbReference>
<evidence type="ECO:0000256" key="3">
    <source>
        <dbReference type="ARBA" id="ARBA00022989"/>
    </source>
</evidence>
<feature type="transmembrane region" description="Helical" evidence="6">
    <location>
        <begin position="399"/>
        <end position="419"/>
    </location>
</feature>
<feature type="region of interest" description="Disordered" evidence="5">
    <location>
        <begin position="1"/>
        <end position="25"/>
    </location>
</feature>
<gene>
    <name evidence="7" type="ORF">H696_04448</name>
</gene>
<dbReference type="NCBIfam" id="TIGR00803">
    <property type="entry name" value="nst"/>
    <property type="match status" value="2"/>
</dbReference>
<dbReference type="InterPro" id="IPR007271">
    <property type="entry name" value="Nuc_sug_transpt"/>
</dbReference>
<dbReference type="Pfam" id="PF04142">
    <property type="entry name" value="Nuc_sug_transp"/>
    <property type="match status" value="2"/>
</dbReference>
<dbReference type="GO" id="GO:0015165">
    <property type="term" value="F:pyrimidine nucleotide-sugar transmembrane transporter activity"/>
    <property type="evidence" value="ECO:0007669"/>
    <property type="project" value="InterPro"/>
</dbReference>
<evidence type="ECO:0000313" key="8">
    <source>
        <dbReference type="Proteomes" id="UP000030693"/>
    </source>
</evidence>
<dbReference type="STRING" id="691883.A0A058Z431"/>
<sequence length="500" mass="51562">MTARMHLPSYRKGPEVGPHKGPAAGSPDGPRLFGFPLKYVSLVLLVIQNSALVLTLRQSRVAAAPGGVPYASSTAVVLSETLKLITCLLLVFLLDARSSPRAFGVLLRRFIFTPRQLLPLAIPAVLYTLQNNLQYVAASNLDAAVFQVTYQLKIIATALCSVLMLGRSLSKTRWLSLVVLTAGVALVQMSPAEVANLVDLTVGSMLSGLLPQAANFVRASGGQREARHAAAAAAAAPGAGPSGLLRTARSTLSGGVAALSSGGPGRQNAFVGLVAVLVACALSGFAGVYFERILKKNSGGVEPPREPTVAGGSAGAPPVEPGPPGSTPHQAGYPLHPLVVAGAGPAAAGEAKANYFWTEPGPDRRAGVDVASKNDARRLAVVNAAYRADPSVWVRNVQLALFGAGIGLAGALLADGAHIDEHGFLGGYTGWTWLAIANQALGGLLVAVVVKYADNILKGYATSVSIILSAIASVYLFNFVISSTFVVGATLVCVAVYLYS</sequence>
<feature type="transmembrane region" description="Helical" evidence="6">
    <location>
        <begin position="269"/>
        <end position="290"/>
    </location>
</feature>
<dbReference type="AlphaFoldDB" id="A0A058Z431"/>
<dbReference type="EMBL" id="KB932207">
    <property type="protein sequence ID" value="KCV69029.1"/>
    <property type="molecule type" value="Genomic_DNA"/>
</dbReference>